<evidence type="ECO:0000313" key="17">
    <source>
        <dbReference type="EMBL" id="RHZ64721.1"/>
    </source>
</evidence>
<dbReference type="STRING" id="41047.A0A397HNH6"/>
<feature type="transmembrane region" description="Helical" evidence="14">
    <location>
        <begin position="434"/>
        <end position="451"/>
    </location>
</feature>
<evidence type="ECO:0000256" key="8">
    <source>
        <dbReference type="ARBA" id="ARBA00022824"/>
    </source>
</evidence>
<dbReference type="GeneID" id="38130866"/>
<keyword evidence="10 14" id="KW-0472">Membrane</keyword>
<evidence type="ECO:0000256" key="1">
    <source>
        <dbReference type="ARBA" id="ARBA00004477"/>
    </source>
</evidence>
<organism evidence="17 18">
    <name type="scientific">Aspergillus thermomutatus</name>
    <name type="common">Neosartorya pseudofischeri</name>
    <dbReference type="NCBI Taxonomy" id="41047"/>
    <lineage>
        <taxon>Eukaryota</taxon>
        <taxon>Fungi</taxon>
        <taxon>Dikarya</taxon>
        <taxon>Ascomycota</taxon>
        <taxon>Pezizomycotina</taxon>
        <taxon>Eurotiomycetes</taxon>
        <taxon>Eurotiomycetidae</taxon>
        <taxon>Eurotiales</taxon>
        <taxon>Aspergillaceae</taxon>
        <taxon>Aspergillus</taxon>
        <taxon>Aspergillus subgen. Fumigati</taxon>
    </lineage>
</organism>
<dbReference type="PANTHER" id="PTHR12646:SF0">
    <property type="entry name" value="DOL-P-MAN:MAN(5)GLCNAC(2)-PP-DOL ALPHA-1,3-MANNOSYLTRANSFERASE"/>
    <property type="match status" value="1"/>
</dbReference>
<feature type="transmembrane region" description="Helical" evidence="14">
    <location>
        <begin position="295"/>
        <end position="323"/>
    </location>
</feature>
<comment type="caution">
    <text evidence="17">The sequence shown here is derived from an EMBL/GenBank/DDBJ whole genome shotgun (WGS) entry which is preliminary data.</text>
</comment>
<evidence type="ECO:0000256" key="4">
    <source>
        <dbReference type="ARBA" id="ARBA00015561"/>
    </source>
</evidence>
<dbReference type="GO" id="GO:0052925">
    <property type="term" value="F:dol-P-Man:Man(5)GlcNAc(2)-PP-Dol alpha-1,3-mannosyltransferase activity"/>
    <property type="evidence" value="ECO:0007669"/>
    <property type="project" value="UniProtKB-EC"/>
</dbReference>
<reference evidence="17" key="1">
    <citation type="submission" date="2018-08" db="EMBL/GenBank/DDBJ databases">
        <title>Draft genome sequence of azole-resistant Aspergillus thermomutatus (Neosartorya pseudofischeri) strain HMR AF 39, isolated from a human nasal aspirate.</title>
        <authorList>
            <person name="Parent-Michaud M."/>
            <person name="Dufresne P.J."/>
            <person name="Fournier E."/>
            <person name="Martineau C."/>
            <person name="Moreira S."/>
            <person name="Perkins V."/>
            <person name="De Repentigny L."/>
            <person name="Dufresne S.F."/>
        </authorList>
    </citation>
    <scope>NUCLEOTIDE SEQUENCE [LARGE SCALE GENOMIC DNA]</scope>
    <source>
        <strain evidence="17">HMR AF 39</strain>
    </source>
</reference>
<evidence type="ECO:0000256" key="13">
    <source>
        <dbReference type="ARBA" id="ARBA00093457"/>
    </source>
</evidence>
<feature type="transmembrane region" description="Helical" evidence="14">
    <location>
        <begin position="499"/>
        <end position="521"/>
    </location>
</feature>
<dbReference type="VEuPathDB" id="FungiDB:CDV56_108892"/>
<evidence type="ECO:0000256" key="9">
    <source>
        <dbReference type="ARBA" id="ARBA00022989"/>
    </source>
</evidence>
<feature type="transmembrane region" description="Helical" evidence="14">
    <location>
        <begin position="143"/>
        <end position="161"/>
    </location>
</feature>
<accession>A0A397HNH6</accession>
<evidence type="ECO:0000256" key="7">
    <source>
        <dbReference type="ARBA" id="ARBA00022692"/>
    </source>
</evidence>
<dbReference type="InterPro" id="IPR007873">
    <property type="entry name" value="Glycosyltransferase_ALG3"/>
</dbReference>
<feature type="transmembrane region" description="Helical" evidence="14">
    <location>
        <begin position="458"/>
        <end position="479"/>
    </location>
</feature>
<evidence type="ECO:0000256" key="11">
    <source>
        <dbReference type="ARBA" id="ARBA00044743"/>
    </source>
</evidence>
<keyword evidence="5 14" id="KW-0328">Glycosyltransferase</keyword>
<evidence type="ECO:0000256" key="12">
    <source>
        <dbReference type="ARBA" id="ARBA00049506"/>
    </source>
</evidence>
<feature type="region of interest" description="Disordered" evidence="15">
    <location>
        <begin position="60"/>
        <end position="85"/>
    </location>
</feature>
<dbReference type="GO" id="GO:0005789">
    <property type="term" value="C:endoplasmic reticulum membrane"/>
    <property type="evidence" value="ECO:0007669"/>
    <property type="project" value="UniProtKB-SubCell"/>
</dbReference>
<evidence type="ECO:0000256" key="6">
    <source>
        <dbReference type="ARBA" id="ARBA00022679"/>
    </source>
</evidence>
<evidence type="ECO:0000256" key="5">
    <source>
        <dbReference type="ARBA" id="ARBA00022676"/>
    </source>
</evidence>
<keyword evidence="8 14" id="KW-0256">Endoplasmic reticulum</keyword>
<comment type="similarity">
    <text evidence="13">Belongs to the glycosyltransferase ALG3 family.</text>
</comment>
<keyword evidence="16" id="KW-0732">Signal</keyword>
<dbReference type="UniPathway" id="UPA00378"/>
<dbReference type="Proteomes" id="UP000215305">
    <property type="component" value="Unassembled WGS sequence"/>
</dbReference>
<keyword evidence="9 14" id="KW-1133">Transmembrane helix</keyword>
<feature type="transmembrane region" description="Helical" evidence="14">
    <location>
        <begin position="220"/>
        <end position="245"/>
    </location>
</feature>
<comment type="subcellular location">
    <subcellularLocation>
        <location evidence="1 14">Endoplasmic reticulum membrane</location>
        <topology evidence="1 14">Multi-pass membrane protein</topology>
    </subcellularLocation>
</comment>
<feature type="signal peptide" evidence="16">
    <location>
        <begin position="1"/>
        <end position="28"/>
    </location>
</feature>
<proteinExistence type="inferred from homology"/>
<comment type="pathway">
    <text evidence="2 14">Protein modification; protein glycosylation.</text>
</comment>
<dbReference type="PANTHER" id="PTHR12646">
    <property type="entry name" value="NOT56 - RELATED"/>
    <property type="match status" value="1"/>
</dbReference>
<feature type="transmembrane region" description="Helical" evidence="14">
    <location>
        <begin position="265"/>
        <end position="288"/>
    </location>
</feature>
<dbReference type="OrthoDB" id="20028at2759"/>
<protein>
    <recommendedName>
        <fullName evidence="4 14">Dol-P-Man:Man(5)GlcNAc(2)-PP-Dol alpha-1,3-mannosyltransferase</fullName>
        <ecNumber evidence="3 14">2.4.1.258</ecNumber>
    </recommendedName>
    <alternativeName>
        <fullName evidence="14">Dol-P-Man-dependent alpha(1-3)-mannosyltransferase</fullName>
    </alternativeName>
</protein>
<evidence type="ECO:0000256" key="16">
    <source>
        <dbReference type="SAM" id="SignalP"/>
    </source>
</evidence>
<keyword evidence="6 14" id="KW-0808">Transferase</keyword>
<dbReference type="AlphaFoldDB" id="A0A397HNH6"/>
<evidence type="ECO:0000313" key="18">
    <source>
        <dbReference type="Proteomes" id="UP000215305"/>
    </source>
</evidence>
<evidence type="ECO:0000256" key="10">
    <source>
        <dbReference type="ARBA" id="ARBA00023136"/>
    </source>
</evidence>
<gene>
    <name evidence="17" type="primary">ALG3_2</name>
    <name evidence="17" type="ORF">CDV56_108892</name>
</gene>
<evidence type="ECO:0000256" key="3">
    <source>
        <dbReference type="ARBA" id="ARBA00011964"/>
    </source>
</evidence>
<dbReference type="RefSeq" id="XP_026617616.1">
    <property type="nucleotide sequence ID" value="XM_026762511.1"/>
</dbReference>
<dbReference type="EC" id="2.4.1.258" evidence="3 14"/>
<keyword evidence="18" id="KW-1185">Reference proteome</keyword>
<evidence type="ECO:0000256" key="15">
    <source>
        <dbReference type="SAM" id="MobiDB-lite"/>
    </source>
</evidence>
<feature type="transmembrane region" description="Helical" evidence="14">
    <location>
        <begin position="388"/>
        <end position="407"/>
    </location>
</feature>
<feature type="transmembrane region" description="Helical" evidence="14">
    <location>
        <begin position="329"/>
        <end position="347"/>
    </location>
</feature>
<dbReference type="Pfam" id="PF05208">
    <property type="entry name" value="ALG3"/>
    <property type="match status" value="1"/>
</dbReference>
<dbReference type="EMBL" id="NKHU02000021">
    <property type="protein sequence ID" value="RHZ64721.1"/>
    <property type="molecule type" value="Genomic_DNA"/>
</dbReference>
<name>A0A397HNH6_ASPTH</name>
<evidence type="ECO:0000256" key="2">
    <source>
        <dbReference type="ARBA" id="ARBA00004922"/>
    </source>
</evidence>
<comment type="function">
    <text evidence="11 14">Dol-P-Man:Man(5)GlcNAc(2)-PP-Dol alpha-1,3-mannosyltransferase that operates in the biosynthetic pathway of dolichol-linked oligosaccharides, the glycan precursors employed in protein asparagine (N)-glycosylation. The assembly of dolichol-linked oligosaccharides begins on the cytosolic side of the endoplasmic reticulum membrane and finishes in its lumen. The sequential addition of sugars to dolichol pyrophosphate produces dolichol-linked oligosaccharides containing fourteen sugars, including two GlcNAcs, nine mannoses and three glucoses. Once assembled, the oligosaccharide is transferred from the lipid to nascent proteins by oligosaccharyltransferases. In the lumen of the endoplasmic reticulum, adds the first dolichyl beta-D-mannosyl phosphate derived mannose in an alpha-1,3 linkage to Man(5)GlcNAc(2)-PP-dolichol to produce Man(6)GlcNAc(2)-PP-dolichol.</text>
</comment>
<feature type="chain" id="PRO_5017275520" description="Dol-P-Man:Man(5)GlcNAc(2)-PP-Dol alpha-1,3-mannosyltransferase" evidence="16">
    <location>
        <begin position="29"/>
        <end position="535"/>
    </location>
</feature>
<keyword evidence="7 14" id="KW-0812">Transmembrane</keyword>
<comment type="catalytic activity">
    <reaction evidence="12 14">
        <text>an alpha-D-Man-(1-&gt;2)-alpha-D-Man-(1-&gt;2)-alpha-D-Man-(1-&gt;3)-[alpha-D-Man-(1-&gt;6)]-beta-D-Man-(1-&gt;4)-beta-D-GlcNAc-(1-&gt;4)-alpha-D-GlcNAc-diphospho-di-trans,poly-cis-dolichol + a di-trans,poly-cis-dolichyl beta-D-mannosyl phosphate = an alpha-D-Man-(1-&gt;2)-alpha-D-Man-(1-&gt;2)-alpha-D-Man-(1-&gt;3)-[alpha-D-Man-(1-&gt;3)-alpha-D-Man-(1-&gt;6)]-beta-D-Man-(1-&gt;4)-beta-D-GlcNAc-(1-&gt;4)-alpha-D-GlcNAc-diphospho-di-trans,poly-cis-dolichol + a di-trans,poly-cis-dolichyl phosphate + H(+)</text>
        <dbReference type="Rhea" id="RHEA:29527"/>
        <dbReference type="Rhea" id="RHEA-COMP:19498"/>
        <dbReference type="Rhea" id="RHEA-COMP:19501"/>
        <dbReference type="Rhea" id="RHEA-COMP:19516"/>
        <dbReference type="Rhea" id="RHEA-COMP:19517"/>
        <dbReference type="ChEBI" id="CHEBI:15378"/>
        <dbReference type="ChEBI" id="CHEBI:57683"/>
        <dbReference type="ChEBI" id="CHEBI:58211"/>
        <dbReference type="ChEBI" id="CHEBI:132515"/>
        <dbReference type="ChEBI" id="CHEBI:132516"/>
        <dbReference type="EC" id="2.4.1.258"/>
    </reaction>
    <physiologicalReaction direction="left-to-right" evidence="12 14">
        <dbReference type="Rhea" id="RHEA:29528"/>
    </physiologicalReaction>
</comment>
<sequence>MPPHLHPRSRSTMSLFAATLLASLFVVGMPHLFPCPAPRRTLADSEMMMTADGQQIQRVRRKRRKDPNMLEQDVTSARPQSSDEEVSTFLQMEEEAERLANAGRECPVPKPKGILGQLYHHIIMMDLKHMLRDLCMNPRHTRWVARLLILGDAVLCALIIWKVPYTEIDWTTYMQQISLYVSGQRDYTLIKGSTGPLVYPAAHVYIYNILYHLTDEGRDIFLGQILFAILYLATLTVAMTCYRQAGAPPYLIIPLVLSKRLHSVFMLRLFNDGFAAFAMWVAILLFMNKKWTAGVIVWSTGVAIKMTLLLLAPAIAVVLVLSLSLGPSIQLGILAVLIQVLLGIPFLQNNPMGYISRAFELTRQFMFKWTVNWRFVGEELFLSRKFSLALLALHILLLGLFAVTVWLKPSGSNLPSFLHRLIQGCHRTVPLSKSFIMTAMLSSLAIGLLCARSLHYQFFAYLACTTPFLLWQAGFHPILVYVVWAAQEWSWNTYPSTNASSLVVVLSLTAQVFGVLGNSFSRKHLDQSSQKEHLQ</sequence>
<evidence type="ECO:0000256" key="14">
    <source>
        <dbReference type="RuleBase" id="RU364047"/>
    </source>
</evidence>